<feature type="transmembrane region" description="Helical" evidence="1">
    <location>
        <begin position="80"/>
        <end position="102"/>
    </location>
</feature>
<evidence type="ECO:0000313" key="2">
    <source>
        <dbReference type="EMBL" id="KAF2879021.1"/>
    </source>
</evidence>
<accession>A0A8K0C5M6</accession>
<organism evidence="2 3">
    <name type="scientific">Ignelater luminosus</name>
    <name type="common">Cucubano</name>
    <name type="synonym">Pyrophorus luminosus</name>
    <dbReference type="NCBI Taxonomy" id="2038154"/>
    <lineage>
        <taxon>Eukaryota</taxon>
        <taxon>Metazoa</taxon>
        <taxon>Ecdysozoa</taxon>
        <taxon>Arthropoda</taxon>
        <taxon>Hexapoda</taxon>
        <taxon>Insecta</taxon>
        <taxon>Pterygota</taxon>
        <taxon>Neoptera</taxon>
        <taxon>Endopterygota</taxon>
        <taxon>Coleoptera</taxon>
        <taxon>Polyphaga</taxon>
        <taxon>Elateriformia</taxon>
        <taxon>Elateroidea</taxon>
        <taxon>Elateridae</taxon>
        <taxon>Agrypninae</taxon>
        <taxon>Pyrophorini</taxon>
        <taxon>Ignelater</taxon>
    </lineage>
</organism>
<keyword evidence="1" id="KW-1133">Transmembrane helix</keyword>
<sequence length="178" mass="19709">MQRLKTCCGCCDLKTGTLIVGICGILFTIGGIITHTVGLENIEDESSRDHVKVMIIYSYIYSLVDFMLIYGAIKESKYFLLPWIAAVAFGLSLFSVFCLIFMFFVPGLIIGTFISAGLWYVWYCVVSFYNDLNQPRSTIVSVGGYPGITQAVFMAPSVVTYEQQPPTYAELGKTPDAV</sequence>
<keyword evidence="3" id="KW-1185">Reference proteome</keyword>
<feature type="transmembrane region" description="Helical" evidence="1">
    <location>
        <begin position="12"/>
        <end position="34"/>
    </location>
</feature>
<dbReference type="Proteomes" id="UP000801492">
    <property type="component" value="Unassembled WGS sequence"/>
</dbReference>
<keyword evidence="1" id="KW-0472">Membrane</keyword>
<gene>
    <name evidence="2" type="ORF">ILUMI_27151</name>
</gene>
<reference evidence="2" key="1">
    <citation type="submission" date="2019-08" db="EMBL/GenBank/DDBJ databases">
        <title>The genome of the North American firefly Photinus pyralis.</title>
        <authorList>
            <consortium name="Photinus pyralis genome working group"/>
            <person name="Fallon T.R."/>
            <person name="Sander Lower S.E."/>
            <person name="Weng J.-K."/>
        </authorList>
    </citation>
    <scope>NUCLEOTIDE SEQUENCE</scope>
    <source>
        <strain evidence="2">TRF0915ILg1</strain>
        <tissue evidence="2">Whole body</tissue>
    </source>
</reference>
<dbReference type="PANTHER" id="PTHR36694:SF11">
    <property type="entry name" value="LP21121P-RELATED"/>
    <property type="match status" value="1"/>
</dbReference>
<name>A0A8K0C5M6_IGNLU</name>
<dbReference type="PANTHER" id="PTHR36694">
    <property type="entry name" value="PASIFLORA 1, ISOFORM A-RELATED"/>
    <property type="match status" value="1"/>
</dbReference>
<evidence type="ECO:0000256" key="1">
    <source>
        <dbReference type="SAM" id="Phobius"/>
    </source>
</evidence>
<keyword evidence="1" id="KW-0812">Transmembrane</keyword>
<comment type="caution">
    <text evidence="2">The sequence shown here is derived from an EMBL/GenBank/DDBJ whole genome shotgun (WGS) entry which is preliminary data.</text>
</comment>
<dbReference type="EMBL" id="VTPC01091237">
    <property type="protein sequence ID" value="KAF2879021.1"/>
    <property type="molecule type" value="Genomic_DNA"/>
</dbReference>
<protein>
    <submittedName>
        <fullName evidence="2">Uncharacterized protein</fullName>
    </submittedName>
</protein>
<evidence type="ECO:0000313" key="3">
    <source>
        <dbReference type="Proteomes" id="UP000801492"/>
    </source>
</evidence>
<proteinExistence type="predicted"/>
<feature type="transmembrane region" description="Helical" evidence="1">
    <location>
        <begin position="54"/>
        <end position="73"/>
    </location>
</feature>
<dbReference type="AlphaFoldDB" id="A0A8K0C5M6"/>
<dbReference type="OrthoDB" id="6680795at2759"/>
<feature type="transmembrane region" description="Helical" evidence="1">
    <location>
        <begin position="108"/>
        <end position="129"/>
    </location>
</feature>